<dbReference type="CDD" id="cd03293">
    <property type="entry name" value="ABC_NrtD_SsuB_transporters"/>
    <property type="match status" value="1"/>
</dbReference>
<protein>
    <submittedName>
        <fullName evidence="6">ABC transporter ATP-binding protein</fullName>
    </submittedName>
</protein>
<evidence type="ECO:0000313" key="7">
    <source>
        <dbReference type="Proteomes" id="UP000504724"/>
    </source>
</evidence>
<evidence type="ECO:0000256" key="4">
    <source>
        <dbReference type="ARBA" id="ARBA00022840"/>
    </source>
</evidence>
<organism evidence="6 7">
    <name type="scientific">Thiomicrorhabdus xiamenensis</name>
    <dbReference type="NCBI Taxonomy" id="2739063"/>
    <lineage>
        <taxon>Bacteria</taxon>
        <taxon>Pseudomonadati</taxon>
        <taxon>Pseudomonadota</taxon>
        <taxon>Gammaproteobacteria</taxon>
        <taxon>Thiotrichales</taxon>
        <taxon>Piscirickettsiaceae</taxon>
        <taxon>Thiomicrorhabdus</taxon>
    </lineage>
</organism>
<evidence type="ECO:0000256" key="3">
    <source>
        <dbReference type="ARBA" id="ARBA00022741"/>
    </source>
</evidence>
<reference evidence="6 7" key="1">
    <citation type="submission" date="2020-05" db="EMBL/GenBank/DDBJ databases">
        <title>Thiomicrorhabdus sediminis sp.nov. and Thiomicrorhabdus xiamenensis sp.nov., novel sulfur-oxidizing bacteria isolated from coastal sediment.</title>
        <authorList>
            <person name="Liu X."/>
        </authorList>
    </citation>
    <scope>NUCLEOTIDE SEQUENCE [LARGE SCALE GENOMIC DNA]</scope>
    <source>
        <strain evidence="6 7">G2</strain>
    </source>
</reference>
<dbReference type="SUPFAM" id="SSF52540">
    <property type="entry name" value="P-loop containing nucleoside triphosphate hydrolases"/>
    <property type="match status" value="1"/>
</dbReference>
<dbReference type="InterPro" id="IPR003439">
    <property type="entry name" value="ABC_transporter-like_ATP-bd"/>
</dbReference>
<dbReference type="EMBL" id="CP054020">
    <property type="protein sequence ID" value="QKI88946.1"/>
    <property type="molecule type" value="Genomic_DNA"/>
</dbReference>
<dbReference type="AlphaFoldDB" id="A0A7D4TA29"/>
<dbReference type="SMART" id="SM00382">
    <property type="entry name" value="AAA"/>
    <property type="match status" value="1"/>
</dbReference>
<keyword evidence="7" id="KW-1185">Reference proteome</keyword>
<keyword evidence="4 6" id="KW-0067">ATP-binding</keyword>
<dbReference type="PROSITE" id="PS50893">
    <property type="entry name" value="ABC_TRANSPORTER_2"/>
    <property type="match status" value="1"/>
</dbReference>
<dbReference type="Pfam" id="PF00005">
    <property type="entry name" value="ABC_tran"/>
    <property type="match status" value="1"/>
</dbReference>
<dbReference type="PANTHER" id="PTHR42788">
    <property type="entry name" value="TAURINE IMPORT ATP-BINDING PROTEIN-RELATED"/>
    <property type="match status" value="1"/>
</dbReference>
<evidence type="ECO:0000256" key="1">
    <source>
        <dbReference type="ARBA" id="ARBA00005417"/>
    </source>
</evidence>
<dbReference type="PROSITE" id="PS00211">
    <property type="entry name" value="ABC_TRANSPORTER_1"/>
    <property type="match status" value="1"/>
</dbReference>
<keyword evidence="2" id="KW-0813">Transport</keyword>
<dbReference type="GO" id="GO:0016887">
    <property type="term" value="F:ATP hydrolysis activity"/>
    <property type="evidence" value="ECO:0007669"/>
    <property type="project" value="InterPro"/>
</dbReference>
<proteinExistence type="inferred from homology"/>
<gene>
    <name evidence="6" type="ORF">HQN79_04860</name>
</gene>
<feature type="domain" description="ABC transporter" evidence="5">
    <location>
        <begin position="14"/>
        <end position="241"/>
    </location>
</feature>
<name>A0A7D4TA29_9GAMM</name>
<evidence type="ECO:0000256" key="2">
    <source>
        <dbReference type="ARBA" id="ARBA00022448"/>
    </source>
</evidence>
<dbReference type="InterPro" id="IPR027417">
    <property type="entry name" value="P-loop_NTPase"/>
</dbReference>
<dbReference type="Proteomes" id="UP000504724">
    <property type="component" value="Chromosome"/>
</dbReference>
<dbReference type="Gene3D" id="3.40.50.300">
    <property type="entry name" value="P-loop containing nucleotide triphosphate hydrolases"/>
    <property type="match status" value="1"/>
</dbReference>
<evidence type="ECO:0000313" key="6">
    <source>
        <dbReference type="EMBL" id="QKI88946.1"/>
    </source>
</evidence>
<dbReference type="InterPro" id="IPR017871">
    <property type="entry name" value="ABC_transporter-like_CS"/>
</dbReference>
<dbReference type="InterPro" id="IPR003593">
    <property type="entry name" value="AAA+_ATPase"/>
</dbReference>
<keyword evidence="3" id="KW-0547">Nucleotide-binding</keyword>
<dbReference type="GO" id="GO:0005524">
    <property type="term" value="F:ATP binding"/>
    <property type="evidence" value="ECO:0007669"/>
    <property type="project" value="UniProtKB-KW"/>
</dbReference>
<accession>A0A7D4TA29</accession>
<dbReference type="PANTHER" id="PTHR42788:SF13">
    <property type="entry name" value="ALIPHATIC SULFONATES IMPORT ATP-BINDING PROTEIN SSUB"/>
    <property type="match status" value="1"/>
</dbReference>
<dbReference type="KEGG" id="txa:HQN79_04860"/>
<dbReference type="RefSeq" id="WP_173284611.1">
    <property type="nucleotide sequence ID" value="NZ_CP054020.1"/>
</dbReference>
<comment type="similarity">
    <text evidence="1">Belongs to the ABC transporter superfamily.</text>
</comment>
<evidence type="ECO:0000259" key="5">
    <source>
        <dbReference type="PROSITE" id="PS50893"/>
    </source>
</evidence>
<dbReference type="InterPro" id="IPR050166">
    <property type="entry name" value="ABC_transporter_ATP-bind"/>
</dbReference>
<sequence>MSNVNEKKRRPTQVVFENVSKRFGEKQATQDVSLKVPGGSFTVIIGPSGCGKSTMLGLAAGLDEPSEGYVFVGGREVAGPTENVALLFQHYNLFPWLSACDNVAFAFRNRGMPRKEARQRAMELLANVGLEDYADKVPDELSGGMKQRVALVRAFAMQPGLLLMDEPFAALDHQTRRIMQNYLLMTWQATDATVIMVTHDLDEALHLADRLVLFSGSPGTISEIIDIDVPRPRRLDEVSLASIRQRLEAHLEKEVAYDEFTEAELAQVMGFAAQS</sequence>